<dbReference type="CDD" id="cd05403">
    <property type="entry name" value="NT_KNTase_like"/>
    <property type="match status" value="1"/>
</dbReference>
<evidence type="ECO:0000259" key="10">
    <source>
        <dbReference type="Pfam" id="PF01909"/>
    </source>
</evidence>
<dbReference type="OrthoDB" id="9809323at2"/>
<evidence type="ECO:0000256" key="7">
    <source>
        <dbReference type="ARBA" id="ARBA00022840"/>
    </source>
</evidence>
<dbReference type="InterPro" id="IPR002934">
    <property type="entry name" value="Polymerase_NTP_transf_dom"/>
</dbReference>
<evidence type="ECO:0000313" key="12">
    <source>
        <dbReference type="Proteomes" id="UP000294325"/>
    </source>
</evidence>
<protein>
    <submittedName>
        <fullName evidence="11">Nucleotidyltransferase</fullName>
    </submittedName>
</protein>
<accession>A0A4P7C1P4</accession>
<keyword evidence="2" id="KW-1277">Toxin-antitoxin system</keyword>
<keyword evidence="4" id="KW-0548">Nucleotidyltransferase</keyword>
<sequence>MLLDELRAKKEVIATLGDQYGARHIRVFGSVARGEEQPDSDVDFLVEFPRGYDLFAQRLPLTERLEALLQRRVEVIPEHELNRHLRDQILKEAVEL</sequence>
<keyword evidence="8" id="KW-0460">Magnesium</keyword>
<dbReference type="Gene3D" id="3.30.460.10">
    <property type="entry name" value="Beta Polymerase, domain 2"/>
    <property type="match status" value="1"/>
</dbReference>
<dbReference type="EMBL" id="CP038033">
    <property type="protein sequence ID" value="QBQ56301.1"/>
    <property type="molecule type" value="Genomic_DNA"/>
</dbReference>
<evidence type="ECO:0000313" key="11">
    <source>
        <dbReference type="EMBL" id="QBQ56301.1"/>
    </source>
</evidence>
<dbReference type="Proteomes" id="UP000294325">
    <property type="component" value="Chromosome"/>
</dbReference>
<dbReference type="Pfam" id="PF01909">
    <property type="entry name" value="NTP_transf_2"/>
    <property type="match status" value="1"/>
</dbReference>
<evidence type="ECO:0000256" key="4">
    <source>
        <dbReference type="ARBA" id="ARBA00022695"/>
    </source>
</evidence>
<dbReference type="GO" id="GO:0005524">
    <property type="term" value="F:ATP binding"/>
    <property type="evidence" value="ECO:0007669"/>
    <property type="project" value="UniProtKB-KW"/>
</dbReference>
<comment type="cofactor">
    <cofactor evidence="1">
        <name>Mg(2+)</name>
        <dbReference type="ChEBI" id="CHEBI:18420"/>
    </cofactor>
</comment>
<proteinExistence type="inferred from homology"/>
<dbReference type="InterPro" id="IPR052038">
    <property type="entry name" value="Type-VII_TA_antitoxin"/>
</dbReference>
<evidence type="ECO:0000256" key="9">
    <source>
        <dbReference type="ARBA" id="ARBA00038276"/>
    </source>
</evidence>
<dbReference type="KEGG" id="nwr:E3U44_18730"/>
<evidence type="ECO:0000256" key="2">
    <source>
        <dbReference type="ARBA" id="ARBA00022649"/>
    </source>
</evidence>
<dbReference type="SUPFAM" id="SSF81301">
    <property type="entry name" value="Nucleotidyltransferase"/>
    <property type="match status" value="1"/>
</dbReference>
<keyword evidence="3 11" id="KW-0808">Transferase</keyword>
<dbReference type="PANTHER" id="PTHR33571">
    <property type="entry name" value="SSL8005 PROTEIN"/>
    <property type="match status" value="1"/>
</dbReference>
<reference evidence="11 12" key="1">
    <citation type="submission" date="2019-03" db="EMBL/GenBank/DDBJ databases">
        <title>The genome sequence of Nitrosococcus wardiae strain D1FHST reveals the archetypal metabolic capacity of ammonia-oxidizing Gammaproteobacteria.</title>
        <authorList>
            <person name="Wang L."/>
            <person name="Lim C.K."/>
            <person name="Hanson T.E."/>
            <person name="Dang H."/>
            <person name="Klotz M.G."/>
        </authorList>
    </citation>
    <scope>NUCLEOTIDE SEQUENCE [LARGE SCALE GENOMIC DNA]</scope>
    <source>
        <strain evidence="11 12">D1FHS</strain>
    </source>
</reference>
<dbReference type="AlphaFoldDB" id="A0A4P7C1P4"/>
<dbReference type="GO" id="GO:0046872">
    <property type="term" value="F:metal ion binding"/>
    <property type="evidence" value="ECO:0007669"/>
    <property type="project" value="UniProtKB-KW"/>
</dbReference>
<comment type="similarity">
    <text evidence="9">Belongs to the MntA antitoxin family.</text>
</comment>
<evidence type="ECO:0000256" key="3">
    <source>
        <dbReference type="ARBA" id="ARBA00022679"/>
    </source>
</evidence>
<organism evidence="11 12">
    <name type="scientific">Nitrosococcus wardiae</name>
    <dbReference type="NCBI Taxonomy" id="1814290"/>
    <lineage>
        <taxon>Bacteria</taxon>
        <taxon>Pseudomonadati</taxon>
        <taxon>Pseudomonadota</taxon>
        <taxon>Gammaproteobacteria</taxon>
        <taxon>Chromatiales</taxon>
        <taxon>Chromatiaceae</taxon>
        <taxon>Nitrosococcus</taxon>
    </lineage>
</organism>
<dbReference type="RefSeq" id="WP_134359546.1">
    <property type="nucleotide sequence ID" value="NZ_CP038033.1"/>
</dbReference>
<feature type="domain" description="Polymerase nucleotidyl transferase" evidence="10">
    <location>
        <begin position="15"/>
        <end position="94"/>
    </location>
</feature>
<evidence type="ECO:0000256" key="5">
    <source>
        <dbReference type="ARBA" id="ARBA00022723"/>
    </source>
</evidence>
<name>A0A4P7C1P4_9GAMM</name>
<keyword evidence="7" id="KW-0067">ATP-binding</keyword>
<dbReference type="PANTHER" id="PTHR33571:SF12">
    <property type="entry name" value="BSL3053 PROTEIN"/>
    <property type="match status" value="1"/>
</dbReference>
<evidence type="ECO:0000256" key="8">
    <source>
        <dbReference type="ARBA" id="ARBA00022842"/>
    </source>
</evidence>
<keyword evidence="12" id="KW-1185">Reference proteome</keyword>
<evidence type="ECO:0000256" key="6">
    <source>
        <dbReference type="ARBA" id="ARBA00022741"/>
    </source>
</evidence>
<keyword evidence="6" id="KW-0547">Nucleotide-binding</keyword>
<evidence type="ECO:0000256" key="1">
    <source>
        <dbReference type="ARBA" id="ARBA00001946"/>
    </source>
</evidence>
<gene>
    <name evidence="11" type="ORF">E3U44_18730</name>
</gene>
<dbReference type="InterPro" id="IPR043519">
    <property type="entry name" value="NT_sf"/>
</dbReference>
<dbReference type="GO" id="GO:0016779">
    <property type="term" value="F:nucleotidyltransferase activity"/>
    <property type="evidence" value="ECO:0007669"/>
    <property type="project" value="UniProtKB-KW"/>
</dbReference>
<keyword evidence="5" id="KW-0479">Metal-binding</keyword>